<evidence type="ECO:0000256" key="2">
    <source>
        <dbReference type="ARBA" id="ARBA00006375"/>
    </source>
</evidence>
<keyword evidence="9" id="KW-0999">Mitochondrion inner membrane</keyword>
<dbReference type="SUPFAM" id="SSF47473">
    <property type="entry name" value="EF-hand"/>
    <property type="match status" value="1"/>
</dbReference>
<evidence type="ECO:0000256" key="1">
    <source>
        <dbReference type="ARBA" id="ARBA00004448"/>
    </source>
</evidence>
<dbReference type="Pfam" id="PF13202">
    <property type="entry name" value="EF-hand_5"/>
    <property type="match status" value="1"/>
</dbReference>
<dbReference type="InterPro" id="IPR018108">
    <property type="entry name" value="MCP_transmembrane"/>
</dbReference>
<dbReference type="Ensembl" id="ENSPPYT00000061071.1">
    <property type="protein sequence ID" value="ENSPPYP00000025778.1"/>
    <property type="gene ID" value="ENSPPYG00000035937.1"/>
</dbReference>
<dbReference type="InterPro" id="IPR002048">
    <property type="entry name" value="EF_hand_dom"/>
</dbReference>
<organism evidence="32 33">
    <name type="scientific">Pongo abelii</name>
    <name type="common">Sumatran orangutan</name>
    <name type="synonym">Pongo pygmaeus abelii</name>
    <dbReference type="NCBI Taxonomy" id="9601"/>
    <lineage>
        <taxon>Eukaryota</taxon>
        <taxon>Metazoa</taxon>
        <taxon>Chordata</taxon>
        <taxon>Craniata</taxon>
        <taxon>Vertebrata</taxon>
        <taxon>Euteleostomi</taxon>
        <taxon>Mammalia</taxon>
        <taxon>Eutheria</taxon>
        <taxon>Euarchontoglires</taxon>
        <taxon>Primates</taxon>
        <taxon>Haplorrhini</taxon>
        <taxon>Catarrhini</taxon>
        <taxon>Hominidae</taxon>
        <taxon>Pongo</taxon>
    </lineage>
</organism>
<gene>
    <name evidence="32" type="primary">LOC100439522</name>
</gene>
<dbReference type="InterPro" id="IPR002167">
    <property type="entry name" value="GDC-like"/>
</dbReference>
<feature type="repeat" description="Solcar" evidence="29">
    <location>
        <begin position="413"/>
        <end position="498"/>
    </location>
</feature>
<evidence type="ECO:0000256" key="25">
    <source>
        <dbReference type="ARBA" id="ARBA00049234"/>
    </source>
</evidence>
<dbReference type="SMART" id="SM00054">
    <property type="entry name" value="EFh"/>
    <property type="match status" value="3"/>
</dbReference>
<proteinExistence type="inferred from homology"/>
<keyword evidence="8" id="KW-0677">Repeat</keyword>
<sequence length="606" mass="67075">MRSLSPKVPRLPRRPPVQGSWVPKAATSGTSTQVWHLNSHLAPQLSRGASARGPPRWRRLSVAPESPQARVVWPAWAPNCGGSARRLQKLADGQDPPPCAARRRGGGGECRGAGWVAEWSPQPLNPAMLLWVQGFVLEAVACQDDDDYLRYGILFEDLDRNGDGVVDIIELQEGLRNWSSAFDRNSEEIIFKSGDTNDDLGLDFGEFMQYLQDHEKKMRLAFNSLDKNNDGVIDASEIIAALKSLGMHISEVQAKTILSSMDSDGSMTVDWDEWKYYFLLHPATNITEIIHFWKRSTLIDIGESIAIPDEFTEQEKQSGDWWKRLVSAGIASAVARTCTAPLDRLKVMMQVHSLKSKKMRLISGLEQLVKEGGIFSLWRGNGVNVLKIAPETALKVGAYEQYKKLLSFDGVHLGILERFISGSLAGVTAQTCIYPMEVLKTRLAIGKTGEYSGIIDCGKKLLKQEGVRSFFKGYTPNLLGIVPYAGIDLAVYEILKNYWLENYAGNSVNPGIMILVGCSTLSNTCGQLASFPVNLIRTRMQASALMEKGKTTSMIQLIQEIYTKEGKLGFYRGFTPNIIKLLPAVGVGCVAYEKAHCFLVSNHLET</sequence>
<comment type="catalytic activity">
    <reaction evidence="17">
        <text>ADP(out) + diphosphate(in) = ADP(in) + diphosphate(out)</text>
        <dbReference type="Rhea" id="RHEA:73671"/>
        <dbReference type="ChEBI" id="CHEBI:33019"/>
        <dbReference type="ChEBI" id="CHEBI:456216"/>
    </reaction>
</comment>
<keyword evidence="11" id="KW-1133">Transmembrane helix</keyword>
<dbReference type="GO" id="GO:0005509">
    <property type="term" value="F:calcium ion binding"/>
    <property type="evidence" value="ECO:0007669"/>
    <property type="project" value="InterPro"/>
</dbReference>
<evidence type="ECO:0000256" key="5">
    <source>
        <dbReference type="ARBA" id="ARBA00022449"/>
    </source>
</evidence>
<evidence type="ECO:0000256" key="28">
    <source>
        <dbReference type="ARBA" id="ARBA00076493"/>
    </source>
</evidence>
<dbReference type="FunFam" id="1.10.238.10:FF:000168">
    <property type="entry name" value="Solute carrier family 25 member 24"/>
    <property type="match status" value="1"/>
</dbReference>
<evidence type="ECO:0000256" key="27">
    <source>
        <dbReference type="ARBA" id="ARBA00070249"/>
    </source>
</evidence>
<dbReference type="PROSITE" id="PS00018">
    <property type="entry name" value="EF_HAND_1"/>
    <property type="match status" value="2"/>
</dbReference>
<comment type="catalytic activity">
    <reaction evidence="16">
        <text>3'-AMP(in) + ADP(out) + H(+)(out) = 3'-AMP(out) + ADP(in) + H(+)(in)</text>
        <dbReference type="Rhea" id="RHEA:73679"/>
        <dbReference type="ChEBI" id="CHEBI:15378"/>
        <dbReference type="ChEBI" id="CHEBI:60880"/>
        <dbReference type="ChEBI" id="CHEBI:456216"/>
    </reaction>
</comment>
<comment type="subunit">
    <text evidence="3">Monomer.</text>
</comment>
<comment type="catalytic activity">
    <reaction evidence="15">
        <text>3'-AMP(out) + phosphate(in) = 3'-AMP(in) + phosphate(out)</text>
        <dbReference type="Rhea" id="RHEA:73691"/>
        <dbReference type="ChEBI" id="CHEBI:43474"/>
        <dbReference type="ChEBI" id="CHEBI:60880"/>
    </reaction>
</comment>
<dbReference type="InterPro" id="IPR002067">
    <property type="entry name" value="MCP"/>
</dbReference>
<keyword evidence="10" id="KW-0106">Calcium</keyword>
<feature type="domain" description="EF-hand" evidence="31">
    <location>
        <begin position="146"/>
        <end position="181"/>
    </location>
</feature>
<evidence type="ECO:0000256" key="12">
    <source>
        <dbReference type="ARBA" id="ARBA00023128"/>
    </source>
</evidence>
<comment type="catalytic activity">
    <reaction evidence="19">
        <text>ADP(out) + phosphate(in) + H(+)(out) = ADP(in) + phosphate(out) + H(+)(in)</text>
        <dbReference type="Rhea" id="RHEA:65844"/>
        <dbReference type="ChEBI" id="CHEBI:15378"/>
        <dbReference type="ChEBI" id="CHEBI:43474"/>
        <dbReference type="ChEBI" id="CHEBI:456216"/>
    </reaction>
</comment>
<keyword evidence="12" id="KW-0496">Mitochondrion</keyword>
<evidence type="ECO:0000256" key="13">
    <source>
        <dbReference type="ARBA" id="ARBA00023136"/>
    </source>
</evidence>
<feature type="domain" description="EF-hand" evidence="31">
    <location>
        <begin position="213"/>
        <end position="248"/>
    </location>
</feature>
<dbReference type="GeneTree" id="ENSGT00940000164117"/>
<keyword evidence="4" id="KW-0813">Transport</keyword>
<evidence type="ECO:0000256" key="24">
    <source>
        <dbReference type="ARBA" id="ARBA00048971"/>
    </source>
</evidence>
<comment type="catalytic activity">
    <reaction evidence="22">
        <text>Mg(2+)(in) + ADP(out) + ATP(in) + H(+)(out) = Mg(2+)(out) + ADP(in) + ATP(out) + H(+)(in)</text>
        <dbReference type="Rhea" id="RHEA:73659"/>
        <dbReference type="ChEBI" id="CHEBI:15378"/>
        <dbReference type="ChEBI" id="CHEBI:18420"/>
        <dbReference type="ChEBI" id="CHEBI:30616"/>
        <dbReference type="ChEBI" id="CHEBI:456216"/>
    </reaction>
</comment>
<keyword evidence="13 29" id="KW-0472">Membrane</keyword>
<comment type="catalytic activity">
    <reaction evidence="14">
        <text>dAMP(out) + phosphate(in) = dAMP(in) + phosphate(out)</text>
        <dbReference type="Rhea" id="RHEA:73687"/>
        <dbReference type="ChEBI" id="CHEBI:43474"/>
        <dbReference type="ChEBI" id="CHEBI:58245"/>
    </reaction>
</comment>
<dbReference type="PROSITE" id="PS50222">
    <property type="entry name" value="EF_HAND_2"/>
    <property type="match status" value="3"/>
</dbReference>
<evidence type="ECO:0000256" key="4">
    <source>
        <dbReference type="ARBA" id="ARBA00022448"/>
    </source>
</evidence>
<evidence type="ECO:0000256" key="22">
    <source>
        <dbReference type="ARBA" id="ARBA00048804"/>
    </source>
</evidence>
<comment type="similarity">
    <text evidence="2">Belongs to the mitochondrial carrier (TC 2.A.29) family.</text>
</comment>
<dbReference type="GO" id="GO:0005815">
    <property type="term" value="C:microtubule organizing center"/>
    <property type="evidence" value="ECO:0007669"/>
    <property type="project" value="Ensembl"/>
</dbReference>
<evidence type="ECO:0000256" key="3">
    <source>
        <dbReference type="ARBA" id="ARBA00011245"/>
    </source>
</evidence>
<evidence type="ECO:0000256" key="29">
    <source>
        <dbReference type="PROSITE-ProRule" id="PRU00282"/>
    </source>
</evidence>
<evidence type="ECO:0000256" key="10">
    <source>
        <dbReference type="ARBA" id="ARBA00022837"/>
    </source>
</evidence>
<dbReference type="PANTHER" id="PTHR24089">
    <property type="entry name" value="SOLUTE CARRIER FAMILY 25"/>
    <property type="match status" value="1"/>
</dbReference>
<keyword evidence="33" id="KW-1185">Reference proteome</keyword>
<comment type="catalytic activity">
    <reaction evidence="18">
        <text>AMP(out) + phosphate(in) = AMP(in) + phosphate(out)</text>
        <dbReference type="Rhea" id="RHEA:70259"/>
        <dbReference type="ChEBI" id="CHEBI:43474"/>
        <dbReference type="ChEBI" id="CHEBI:456215"/>
    </reaction>
</comment>
<keyword evidence="5" id="KW-0050">Antiport</keyword>
<keyword evidence="6 29" id="KW-0812">Transmembrane</keyword>
<evidence type="ECO:0000256" key="11">
    <source>
        <dbReference type="ARBA" id="ARBA00022989"/>
    </source>
</evidence>
<comment type="subcellular location">
    <subcellularLocation>
        <location evidence="1">Mitochondrion inner membrane</location>
        <topology evidence="1">Multi-pass membrane protein</topology>
    </subcellularLocation>
</comment>
<dbReference type="GO" id="GO:0033391">
    <property type="term" value="C:chromatoid body"/>
    <property type="evidence" value="ECO:0007669"/>
    <property type="project" value="Ensembl"/>
</dbReference>
<dbReference type="InterPro" id="IPR018247">
    <property type="entry name" value="EF_Hand_1_Ca_BS"/>
</dbReference>
<evidence type="ECO:0000256" key="26">
    <source>
        <dbReference type="ARBA" id="ARBA00053214"/>
    </source>
</evidence>
<dbReference type="Proteomes" id="UP000001595">
    <property type="component" value="Chromosome 1"/>
</dbReference>
<name>A0A8I5TJ41_PONAB</name>
<comment type="catalytic activity">
    <reaction evidence="24">
        <text>Mg(2+)(out) + phosphate(in) + ATP(out) = Mg(2+)(in) + phosphate(out) + ATP(in)</text>
        <dbReference type="Rhea" id="RHEA:65840"/>
        <dbReference type="ChEBI" id="CHEBI:18420"/>
        <dbReference type="ChEBI" id="CHEBI:30616"/>
        <dbReference type="ChEBI" id="CHEBI:43474"/>
    </reaction>
</comment>
<dbReference type="Pfam" id="PF13499">
    <property type="entry name" value="EF-hand_7"/>
    <property type="match status" value="1"/>
</dbReference>
<dbReference type="SUPFAM" id="SSF103506">
    <property type="entry name" value="Mitochondrial carrier"/>
    <property type="match status" value="1"/>
</dbReference>
<comment type="catalytic activity">
    <reaction evidence="21">
        <text>dAMP(in) + ADP(out) + H(+)(out) = dAMP(out) + ADP(in) + H(+)(in)</text>
        <dbReference type="Rhea" id="RHEA:73675"/>
        <dbReference type="ChEBI" id="CHEBI:15378"/>
        <dbReference type="ChEBI" id="CHEBI:58245"/>
        <dbReference type="ChEBI" id="CHEBI:456216"/>
    </reaction>
</comment>
<comment type="function">
    <text evidence="26">Electroneutral antiporter that mediates the transport of adenyl nucleotides through the inner mitochondrial membrane. Originally identified as an ATP-magnesium/inorganic phosphate antiporter, it also acts as a broad specificity adenyl nucleotide antiporter. By regulating the mitochondrial matrix adenyl nucleotide pool could adapt to changing cellular energetic demands and indirectly regulate adenyl nucleotide-dependent metabolic pathways. In vitro, a low activity is also observed with guanyl and pyrimidine nucleotides. May play a role in protecting cells against oxidative stress-induced cell death, by buffering calcium levels in the mitochondrial matrix through the formation of calcium-phosphate precipitates.</text>
</comment>
<dbReference type="Pfam" id="PF00153">
    <property type="entry name" value="Mito_carr"/>
    <property type="match status" value="3"/>
</dbReference>
<dbReference type="PRINTS" id="PR00928">
    <property type="entry name" value="GRAVESDC"/>
</dbReference>
<evidence type="ECO:0000256" key="8">
    <source>
        <dbReference type="ARBA" id="ARBA00022737"/>
    </source>
</evidence>
<reference evidence="32" key="3">
    <citation type="submission" date="2025-09" db="UniProtKB">
        <authorList>
            <consortium name="Ensembl"/>
        </authorList>
    </citation>
    <scope>IDENTIFICATION</scope>
</reference>
<dbReference type="GO" id="GO:0005743">
    <property type="term" value="C:mitochondrial inner membrane"/>
    <property type="evidence" value="ECO:0007669"/>
    <property type="project" value="UniProtKB-SubCell"/>
</dbReference>
<evidence type="ECO:0000256" key="6">
    <source>
        <dbReference type="ARBA" id="ARBA00022692"/>
    </source>
</evidence>
<evidence type="ECO:0000256" key="15">
    <source>
        <dbReference type="ARBA" id="ARBA00036289"/>
    </source>
</evidence>
<evidence type="ECO:0000259" key="31">
    <source>
        <dbReference type="PROSITE" id="PS50222"/>
    </source>
</evidence>
<evidence type="ECO:0000256" key="30">
    <source>
        <dbReference type="SAM" id="MobiDB-lite"/>
    </source>
</evidence>
<evidence type="ECO:0000256" key="14">
    <source>
        <dbReference type="ARBA" id="ARBA00036282"/>
    </source>
</evidence>
<evidence type="ECO:0000256" key="21">
    <source>
        <dbReference type="ARBA" id="ARBA00048433"/>
    </source>
</evidence>
<accession>A0A8I5TJ41</accession>
<dbReference type="Gene3D" id="1.50.40.10">
    <property type="entry name" value="Mitochondrial carrier domain"/>
    <property type="match status" value="1"/>
</dbReference>
<comment type="catalytic activity">
    <reaction evidence="25">
        <text>dADP(in) + ADP(out) = dADP(out) + ADP(in)</text>
        <dbReference type="Rhea" id="RHEA:72855"/>
        <dbReference type="ChEBI" id="CHEBI:57667"/>
        <dbReference type="ChEBI" id="CHEBI:456216"/>
    </reaction>
</comment>
<dbReference type="GO" id="GO:0005829">
    <property type="term" value="C:cytosol"/>
    <property type="evidence" value="ECO:0007669"/>
    <property type="project" value="Ensembl"/>
</dbReference>
<feature type="domain" description="EF-hand" evidence="31">
    <location>
        <begin position="249"/>
        <end position="284"/>
    </location>
</feature>
<dbReference type="InterPro" id="IPR023395">
    <property type="entry name" value="MCP_dom_sf"/>
</dbReference>
<dbReference type="GO" id="GO:0140987">
    <property type="term" value="F:ATP:phosphate antiporter activity"/>
    <property type="evidence" value="ECO:0007669"/>
    <property type="project" value="UniProtKB-ARBA"/>
</dbReference>
<comment type="catalytic activity">
    <reaction evidence="23">
        <text>dADP(out) + phosphate(in) + H(+)(out) = dADP(in) + phosphate(out) + H(+)(in)</text>
        <dbReference type="Rhea" id="RHEA:73695"/>
        <dbReference type="ChEBI" id="CHEBI:15378"/>
        <dbReference type="ChEBI" id="CHEBI:43474"/>
        <dbReference type="ChEBI" id="CHEBI:57667"/>
    </reaction>
</comment>
<dbReference type="InterPro" id="IPR011992">
    <property type="entry name" value="EF-hand-dom_pair"/>
</dbReference>
<feature type="repeat" description="Solcar" evidence="29">
    <location>
        <begin position="510"/>
        <end position="598"/>
    </location>
</feature>
<evidence type="ECO:0000256" key="23">
    <source>
        <dbReference type="ARBA" id="ARBA00048844"/>
    </source>
</evidence>
<evidence type="ECO:0000313" key="32">
    <source>
        <dbReference type="Ensembl" id="ENSPPYP00000025778.1"/>
    </source>
</evidence>
<keyword evidence="7" id="KW-0479">Metal-binding</keyword>
<reference evidence="32" key="2">
    <citation type="submission" date="2025-08" db="UniProtKB">
        <authorList>
            <consortium name="Ensembl"/>
        </authorList>
    </citation>
    <scope>IDENTIFICATION</scope>
</reference>
<evidence type="ECO:0000256" key="18">
    <source>
        <dbReference type="ARBA" id="ARBA00036908"/>
    </source>
</evidence>
<evidence type="ECO:0000256" key="20">
    <source>
        <dbReference type="ARBA" id="ARBA00048314"/>
    </source>
</evidence>
<dbReference type="FunFam" id="1.10.238.10:FF:000028">
    <property type="entry name" value="Putative calcium-binding mitochondrial carrier protein scamc-2"/>
    <property type="match status" value="1"/>
</dbReference>
<evidence type="ECO:0000256" key="7">
    <source>
        <dbReference type="ARBA" id="ARBA00022723"/>
    </source>
</evidence>
<dbReference type="PROSITE" id="PS50920">
    <property type="entry name" value="SOLCAR"/>
    <property type="match status" value="3"/>
</dbReference>
<evidence type="ECO:0000256" key="17">
    <source>
        <dbReference type="ARBA" id="ARBA00036630"/>
    </source>
</evidence>
<feature type="repeat" description="Solcar" evidence="29">
    <location>
        <begin position="323"/>
        <end position="405"/>
    </location>
</feature>
<comment type="catalytic activity">
    <reaction evidence="20">
        <text>phosphate(in) + ATP(out) + 2 H(+)(out) = phosphate(out) + ATP(in) + 2 H(+)(in)</text>
        <dbReference type="Rhea" id="RHEA:72035"/>
        <dbReference type="ChEBI" id="CHEBI:15378"/>
        <dbReference type="ChEBI" id="CHEBI:30616"/>
        <dbReference type="ChEBI" id="CHEBI:43474"/>
    </reaction>
</comment>
<reference evidence="32 33" key="1">
    <citation type="submission" date="2008-02" db="EMBL/GenBank/DDBJ databases">
        <title>A 6x draft sequence assembly of the Pongo pygmaeus abelii genome.</title>
        <authorList>
            <person name="Wilson R.K."/>
            <person name="Mardis E."/>
        </authorList>
    </citation>
    <scope>NUCLEOTIDE SEQUENCE [LARGE SCALE GENOMIC DNA]</scope>
</reference>
<evidence type="ECO:0000313" key="33">
    <source>
        <dbReference type="Proteomes" id="UP000001595"/>
    </source>
</evidence>
<dbReference type="Gene3D" id="1.10.238.10">
    <property type="entry name" value="EF-hand"/>
    <property type="match status" value="2"/>
</dbReference>
<protein>
    <recommendedName>
        <fullName evidence="27">Mitochondrial adenyl nucleotide antiporter SLC25A24</fullName>
    </recommendedName>
    <alternativeName>
        <fullName evidence="28">Solute carrier family 25 member 24</fullName>
    </alternativeName>
</protein>
<evidence type="ECO:0000256" key="9">
    <source>
        <dbReference type="ARBA" id="ARBA00022792"/>
    </source>
</evidence>
<dbReference type="AlphaFoldDB" id="A0A8I5TJ41"/>
<dbReference type="FunFam" id="1.50.40.10:FF:000003">
    <property type="entry name" value="Putative calcium-binding mitochondrial carrier protein scamc-2"/>
    <property type="match status" value="1"/>
</dbReference>
<feature type="region of interest" description="Disordered" evidence="30">
    <location>
        <begin position="1"/>
        <end position="26"/>
    </location>
</feature>
<dbReference type="PRINTS" id="PR00926">
    <property type="entry name" value="MITOCARRIER"/>
</dbReference>
<evidence type="ECO:0000256" key="16">
    <source>
        <dbReference type="ARBA" id="ARBA00036310"/>
    </source>
</evidence>
<evidence type="ECO:0000256" key="19">
    <source>
        <dbReference type="ARBA" id="ARBA00047352"/>
    </source>
</evidence>